<feature type="signal peptide" evidence="2">
    <location>
        <begin position="1"/>
        <end position="21"/>
    </location>
</feature>
<sequence length="345" mass="38181">MKLLKILALAITLSSIITVTGCGTQKVQQSTPQLSTQSSSTDKNTSKEENKVTSIDAASQNMRNLLKDMKTQLANKEDAKVTEGGTKLEEAWKQFEDKFEEDLKDKYLDLYVKIEDPLEIIEAAAKVKPLDTNVINSSIDSLNKELVELQKRNATTTGIENMKAALKEMSAQLANKEDDKAIKTSDKLEENWKLFEDGIKDNYKDLYEKVEAPLGTIKAAVKVKPLDTKVLSSGIAELDKTLGQLQNAIAFSTAPQDMKTALKKINKFVSPLNEEKVTKYADRLEKYWSSLEDTVKAKNPALYEKVEGPLGIIEAGVKVKPIDGKAITAAIEALDKVLTEVQNLK</sequence>
<keyword evidence="4" id="KW-1185">Reference proteome</keyword>
<evidence type="ECO:0000313" key="4">
    <source>
        <dbReference type="Proteomes" id="UP001208567"/>
    </source>
</evidence>
<dbReference type="PROSITE" id="PS51257">
    <property type="entry name" value="PROKAR_LIPOPROTEIN"/>
    <property type="match status" value="1"/>
</dbReference>
<name>A0ABQ5N260_9CLOT</name>
<proteinExistence type="predicted"/>
<protein>
    <recommendedName>
        <fullName evidence="5">Efem/EfeO family lipoprotein</fullName>
    </recommendedName>
</protein>
<keyword evidence="2" id="KW-0732">Signal</keyword>
<evidence type="ECO:0000256" key="1">
    <source>
        <dbReference type="SAM" id="MobiDB-lite"/>
    </source>
</evidence>
<gene>
    <name evidence="3" type="ORF">bsdE14_05650</name>
</gene>
<reference evidence="3 4" key="1">
    <citation type="journal article" date="2024" name="Int. J. Syst. Evol. Microbiol.">
        <title>Clostridium omnivorum sp. nov., isolated from anoxic soil under the treatment of reductive soil disinfestation.</title>
        <authorList>
            <person name="Ueki A."/>
            <person name="Tonouchi A."/>
            <person name="Kaku N."/>
            <person name="Honma S."/>
            <person name="Ueki K."/>
        </authorList>
    </citation>
    <scope>NUCLEOTIDE SEQUENCE [LARGE SCALE GENOMIC DNA]</scope>
    <source>
        <strain evidence="3 4">E14</strain>
    </source>
</reference>
<dbReference type="EMBL" id="BRXR01000001">
    <property type="protein sequence ID" value="GLC29155.1"/>
    <property type="molecule type" value="Genomic_DNA"/>
</dbReference>
<evidence type="ECO:0000313" key="3">
    <source>
        <dbReference type="EMBL" id="GLC29155.1"/>
    </source>
</evidence>
<evidence type="ECO:0000256" key="2">
    <source>
        <dbReference type="SAM" id="SignalP"/>
    </source>
</evidence>
<dbReference type="SUPFAM" id="SSF58113">
    <property type="entry name" value="Apolipoprotein A-I"/>
    <property type="match status" value="1"/>
</dbReference>
<feature type="compositionally biased region" description="Low complexity" evidence="1">
    <location>
        <begin position="28"/>
        <end position="41"/>
    </location>
</feature>
<feature type="chain" id="PRO_5045596199" description="Efem/EfeO family lipoprotein" evidence="2">
    <location>
        <begin position="22"/>
        <end position="345"/>
    </location>
</feature>
<organism evidence="3 4">
    <name type="scientific">Clostridium omnivorum</name>
    <dbReference type="NCBI Taxonomy" id="1604902"/>
    <lineage>
        <taxon>Bacteria</taxon>
        <taxon>Bacillati</taxon>
        <taxon>Bacillota</taxon>
        <taxon>Clostridia</taxon>
        <taxon>Eubacteriales</taxon>
        <taxon>Clostridiaceae</taxon>
        <taxon>Clostridium</taxon>
    </lineage>
</organism>
<feature type="region of interest" description="Disordered" evidence="1">
    <location>
        <begin position="27"/>
        <end position="57"/>
    </location>
</feature>
<accession>A0ABQ5N260</accession>
<dbReference type="Proteomes" id="UP001208567">
    <property type="component" value="Unassembled WGS sequence"/>
</dbReference>
<evidence type="ECO:0008006" key="5">
    <source>
        <dbReference type="Google" id="ProtNLM"/>
    </source>
</evidence>
<comment type="caution">
    <text evidence="3">The sequence shown here is derived from an EMBL/GenBank/DDBJ whole genome shotgun (WGS) entry which is preliminary data.</text>
</comment>
<dbReference type="RefSeq" id="WP_264848442.1">
    <property type="nucleotide sequence ID" value="NZ_BRXR01000001.1"/>
</dbReference>